<dbReference type="KEGG" id="shl:Shal_2397"/>
<keyword evidence="2" id="KW-1185">Reference proteome</keyword>
<dbReference type="RefSeq" id="WP_012277483.1">
    <property type="nucleotide sequence ID" value="NC_010334.1"/>
</dbReference>
<dbReference type="AlphaFoldDB" id="B0TJF9"/>
<dbReference type="eggNOG" id="COG0635">
    <property type="taxonomic scope" value="Bacteria"/>
</dbReference>
<name>B0TJF9_SHEHH</name>
<gene>
    <name evidence="1" type="ordered locus">Shal_2397</name>
</gene>
<proteinExistence type="predicted"/>
<evidence type="ECO:0000313" key="2">
    <source>
        <dbReference type="Proteomes" id="UP000001317"/>
    </source>
</evidence>
<dbReference type="Proteomes" id="UP000001317">
    <property type="component" value="Chromosome"/>
</dbReference>
<reference evidence="1" key="1">
    <citation type="submission" date="2008-01" db="EMBL/GenBank/DDBJ databases">
        <title>Complete sequence of Shewanella halifaxensis HAW-EB4.</title>
        <authorList>
            <consortium name="US DOE Joint Genome Institute"/>
            <person name="Copeland A."/>
            <person name="Lucas S."/>
            <person name="Lapidus A."/>
            <person name="Glavina del Rio T."/>
            <person name="Dalin E."/>
            <person name="Tice H."/>
            <person name="Bruce D."/>
            <person name="Goodwin L."/>
            <person name="Pitluck S."/>
            <person name="Sims D."/>
            <person name="Brettin T."/>
            <person name="Detter J.C."/>
            <person name="Han C."/>
            <person name="Kuske C.R."/>
            <person name="Schmutz J."/>
            <person name="Larimer F."/>
            <person name="Land M."/>
            <person name="Hauser L."/>
            <person name="Kyrpides N."/>
            <person name="Kim E."/>
            <person name="Zhao J.-S."/>
            <person name="Richardson P."/>
        </authorList>
    </citation>
    <scope>NUCLEOTIDE SEQUENCE [LARGE SCALE GENOMIC DNA]</scope>
    <source>
        <strain evidence="1">HAW-EB4</strain>
    </source>
</reference>
<evidence type="ECO:0000313" key="1">
    <source>
        <dbReference type="EMBL" id="ABZ76955.1"/>
    </source>
</evidence>
<dbReference type="HOGENOM" id="CLU_1271419_0_0_6"/>
<organism evidence="1 2">
    <name type="scientific">Shewanella halifaxensis (strain HAW-EB4)</name>
    <dbReference type="NCBI Taxonomy" id="458817"/>
    <lineage>
        <taxon>Bacteria</taxon>
        <taxon>Pseudomonadati</taxon>
        <taxon>Pseudomonadota</taxon>
        <taxon>Gammaproteobacteria</taxon>
        <taxon>Alteromonadales</taxon>
        <taxon>Shewanellaceae</taxon>
        <taxon>Shewanella</taxon>
    </lineage>
</organism>
<dbReference type="EMBL" id="CP000931">
    <property type="protein sequence ID" value="ABZ76955.1"/>
    <property type="molecule type" value="Genomic_DNA"/>
</dbReference>
<sequence>MQGINPVSDIAPLIDIPFNRRHHCWFCGEPSNQEWGYLKEAYTPHPSLTVPCCSECLRLAKQHKLTSIWDCKMAVKDELMRIYEKHLAIGVNWTKQELEESEFEDKVFGGFKKSAWMMYEIARDRVNYSGWPLSLNGVMLDDHGYDASFSFDGVNYRSVSQAIAFYAKQFTLDKRFLEDTIAIVGKDRFGFAIRIAQINIAAVPELKRQVLSDLREEHSD</sequence>
<protein>
    <submittedName>
        <fullName evidence="1">Uncharacterized protein</fullName>
    </submittedName>
</protein>
<accession>B0TJF9</accession>
<dbReference type="STRING" id="458817.Shal_2397"/>